<evidence type="ECO:0000256" key="1">
    <source>
        <dbReference type="SAM" id="MobiDB-lite"/>
    </source>
</evidence>
<dbReference type="Proteomes" id="UP000002432">
    <property type="component" value="Chromosome"/>
</dbReference>
<evidence type="ECO:0008006" key="5">
    <source>
        <dbReference type="Google" id="ProtNLM"/>
    </source>
</evidence>
<evidence type="ECO:0000313" key="4">
    <source>
        <dbReference type="Proteomes" id="UP000002432"/>
    </source>
</evidence>
<keyword evidence="4" id="KW-1185">Reference proteome</keyword>
<feature type="signal peptide" evidence="2">
    <location>
        <begin position="1"/>
        <end position="44"/>
    </location>
</feature>
<dbReference type="STRING" id="204669.Acid345_1120"/>
<evidence type="ECO:0000256" key="2">
    <source>
        <dbReference type="SAM" id="SignalP"/>
    </source>
</evidence>
<dbReference type="KEGG" id="aba:Acid345_1120"/>
<keyword evidence="2" id="KW-0732">Signal</keyword>
<accession>Q1ISM7</accession>
<proteinExistence type="predicted"/>
<name>Q1ISM7_KORVE</name>
<dbReference type="InterPro" id="IPR022061">
    <property type="entry name" value="DUF3617"/>
</dbReference>
<dbReference type="EMBL" id="CP000360">
    <property type="protein sequence ID" value="ABF40123.1"/>
    <property type="molecule type" value="Genomic_DNA"/>
</dbReference>
<dbReference type="eggNOG" id="ENOG502ZP2M">
    <property type="taxonomic scope" value="Bacteria"/>
</dbReference>
<gene>
    <name evidence="3" type="ordered locus">Acid345_1120</name>
</gene>
<evidence type="ECO:0000313" key="3">
    <source>
        <dbReference type="EMBL" id="ABF40123.1"/>
    </source>
</evidence>
<feature type="chain" id="PRO_5004191223" description="DUF3617 family protein" evidence="2">
    <location>
        <begin position="45"/>
        <end position="175"/>
    </location>
</feature>
<reference evidence="3 4" key="1">
    <citation type="journal article" date="2009" name="Appl. Environ. Microbiol.">
        <title>Three genomes from the phylum Acidobacteria provide insight into the lifestyles of these microorganisms in soils.</title>
        <authorList>
            <person name="Ward N.L."/>
            <person name="Challacombe J.F."/>
            <person name="Janssen P.H."/>
            <person name="Henrissat B."/>
            <person name="Coutinho P.M."/>
            <person name="Wu M."/>
            <person name="Xie G."/>
            <person name="Haft D.H."/>
            <person name="Sait M."/>
            <person name="Badger J."/>
            <person name="Barabote R.D."/>
            <person name="Bradley B."/>
            <person name="Brettin T.S."/>
            <person name="Brinkac L.M."/>
            <person name="Bruce D."/>
            <person name="Creasy T."/>
            <person name="Daugherty S.C."/>
            <person name="Davidsen T.M."/>
            <person name="DeBoy R.T."/>
            <person name="Detter J.C."/>
            <person name="Dodson R.J."/>
            <person name="Durkin A.S."/>
            <person name="Ganapathy A."/>
            <person name="Gwinn-Giglio M."/>
            <person name="Han C.S."/>
            <person name="Khouri H."/>
            <person name="Kiss H."/>
            <person name="Kothari S.P."/>
            <person name="Madupu R."/>
            <person name="Nelson K.E."/>
            <person name="Nelson W.C."/>
            <person name="Paulsen I."/>
            <person name="Penn K."/>
            <person name="Ren Q."/>
            <person name="Rosovitz M.J."/>
            <person name="Selengut J.D."/>
            <person name="Shrivastava S."/>
            <person name="Sullivan S.A."/>
            <person name="Tapia R."/>
            <person name="Thompson L.S."/>
            <person name="Watkins K.L."/>
            <person name="Yang Q."/>
            <person name="Yu C."/>
            <person name="Zafar N."/>
            <person name="Zhou L."/>
            <person name="Kuske C.R."/>
        </authorList>
    </citation>
    <scope>NUCLEOTIDE SEQUENCE [LARGE SCALE GENOMIC DNA]</scope>
    <source>
        <strain evidence="3 4">Ellin345</strain>
    </source>
</reference>
<sequence length="175" mass="18780">MHLQAECWHPLCTPGLSRIPLRGSFMRILLCTTFLALTSAAASAQSVPIKMGLWEKTMTTSNGSGTPETTKSRSCVTPEEWKAMDANVTRKREGCTSGAVRNAKGYIFNSTCTIGETTLVINGSTTVPDAEHIVTESHTTSTRNGKKTQTDSKSASHFVSADCGKVQPGEPEDVN</sequence>
<organism evidence="3 4">
    <name type="scientific">Koribacter versatilis (strain Ellin345)</name>
    <dbReference type="NCBI Taxonomy" id="204669"/>
    <lineage>
        <taxon>Bacteria</taxon>
        <taxon>Pseudomonadati</taxon>
        <taxon>Acidobacteriota</taxon>
        <taxon>Terriglobia</taxon>
        <taxon>Terriglobales</taxon>
        <taxon>Candidatus Korobacteraceae</taxon>
        <taxon>Candidatus Korobacter</taxon>
    </lineage>
</organism>
<protein>
    <recommendedName>
        <fullName evidence="5">DUF3617 family protein</fullName>
    </recommendedName>
</protein>
<dbReference type="EnsemblBacteria" id="ABF40123">
    <property type="protein sequence ID" value="ABF40123"/>
    <property type="gene ID" value="Acid345_1120"/>
</dbReference>
<dbReference type="AlphaFoldDB" id="Q1ISM7"/>
<dbReference type="Pfam" id="PF12276">
    <property type="entry name" value="DUF3617"/>
    <property type="match status" value="1"/>
</dbReference>
<feature type="region of interest" description="Disordered" evidence="1">
    <location>
        <begin position="134"/>
        <end position="175"/>
    </location>
</feature>
<dbReference type="HOGENOM" id="CLU_1666936_0_0_0"/>